<sequence>MAAKIDLSPNRSLLDAKFECYRLTLEPVPILKQTLKGGVQKVHLEDDQYGYLHVQMAGLINALVQDPWDHNTLFYTSDTHHVTWVHLSQETHLSEPRVVWQLPDSSGLMQPRVCTLDLPHPDWCVISDGLGTVYILSSPSRPQGEPWQLCHTHCLEWSQPGTMLLTSAYSSFPSSHQMDCLLAYICKPQDVKGSVTIAETTVHFVCVLEWLAFSCVASSDCGQWSLKRQRRLVGASVPVYFAFDTPGSALCLASEKDFSFVYDSCKAEVGHEVEEETGAQAQEPPLYSFIQTAEEITVVFRLPETLTKEDVKVNLEVKGIEICIEDKAVLKGDFPYAITKDCSTWTILDQKLEVHLVKAEHAVVWREVVKGDMRGEEVFDPAFVEEIHARLAHLTSDTEVTGSEKKSFNYQELDECDNTTEYFSFTRLCGDSHRTTHQINLSGHQWLFSLRPSPSLMPALCLRHDVDGLVWQPRSVAGEGDVDSFRMEHVATFHAFGYVQASKQDRKFETASPDFSFAALCDAARHVYLYRQPETLSSSQEVRNRKTGKEVSSIAKQHVVSLDQCDAILGMVASRRCLFVLSSNALYAVKLSSS</sequence>
<dbReference type="SUPFAM" id="SSF49764">
    <property type="entry name" value="HSP20-like chaperones"/>
    <property type="match status" value="1"/>
</dbReference>
<evidence type="ECO:0000256" key="4">
    <source>
        <dbReference type="ARBA" id="ARBA00022490"/>
    </source>
</evidence>
<evidence type="ECO:0000313" key="7">
    <source>
        <dbReference type="EMBL" id="JAB83742.1"/>
    </source>
</evidence>
<dbReference type="InterPro" id="IPR008978">
    <property type="entry name" value="HSP20-like_chaperone"/>
</dbReference>
<accession>V5I2I3</accession>
<dbReference type="AlphaFoldDB" id="V5I2I3"/>
<evidence type="ECO:0000259" key="6">
    <source>
        <dbReference type="PROSITE" id="PS51203"/>
    </source>
</evidence>
<feature type="domain" description="CS" evidence="6">
    <location>
        <begin position="282"/>
        <end position="369"/>
    </location>
</feature>
<keyword evidence="4" id="KW-0963">Cytoplasm</keyword>
<dbReference type="CDD" id="cd06467">
    <property type="entry name" value="p23_NUDC_like"/>
    <property type="match status" value="1"/>
</dbReference>
<evidence type="ECO:0000256" key="1">
    <source>
        <dbReference type="ARBA" id="ARBA00004123"/>
    </source>
</evidence>
<dbReference type="GO" id="GO:0005634">
    <property type="term" value="C:nucleus"/>
    <property type="evidence" value="ECO:0007669"/>
    <property type="project" value="UniProtKB-SubCell"/>
</dbReference>
<evidence type="ECO:0000256" key="3">
    <source>
        <dbReference type="ARBA" id="ARBA00018915"/>
    </source>
</evidence>
<organism evidence="7">
    <name type="scientific">Ixodes ricinus</name>
    <name type="common">Common tick</name>
    <name type="synonym">Acarus ricinus</name>
    <dbReference type="NCBI Taxonomy" id="34613"/>
    <lineage>
        <taxon>Eukaryota</taxon>
        <taxon>Metazoa</taxon>
        <taxon>Ecdysozoa</taxon>
        <taxon>Arthropoda</taxon>
        <taxon>Chelicerata</taxon>
        <taxon>Arachnida</taxon>
        <taxon>Acari</taxon>
        <taxon>Parasitiformes</taxon>
        <taxon>Ixodida</taxon>
        <taxon>Ixodoidea</taxon>
        <taxon>Ixodidae</taxon>
        <taxon>Ixodinae</taxon>
        <taxon>Ixodes</taxon>
    </lineage>
</organism>
<keyword evidence="5" id="KW-0539">Nucleus</keyword>
<dbReference type="PANTHER" id="PTHR21664">
    <property type="entry name" value="CHRONIC MYELOGENOUS LEUKEMIA TUMOR ANTIGEN 66"/>
    <property type="match status" value="1"/>
</dbReference>
<dbReference type="Gene3D" id="2.60.40.790">
    <property type="match status" value="1"/>
</dbReference>
<protein>
    <recommendedName>
        <fullName evidence="3">NudC domain-containing protein 1</fullName>
    </recommendedName>
</protein>
<dbReference type="PROSITE" id="PS51203">
    <property type="entry name" value="CS"/>
    <property type="match status" value="1"/>
</dbReference>
<dbReference type="InterPro" id="IPR037895">
    <property type="entry name" value="NUDCD1"/>
</dbReference>
<comment type="subcellular location">
    <subcellularLocation>
        <location evidence="2">Cytoplasm</location>
    </subcellularLocation>
    <subcellularLocation>
        <location evidence="1">Nucleus</location>
    </subcellularLocation>
</comment>
<dbReference type="GO" id="GO:0005737">
    <property type="term" value="C:cytoplasm"/>
    <property type="evidence" value="ECO:0007669"/>
    <property type="project" value="UniProtKB-SubCell"/>
</dbReference>
<dbReference type="Pfam" id="PF04969">
    <property type="entry name" value="CS"/>
    <property type="match status" value="1"/>
</dbReference>
<dbReference type="InterPro" id="IPR007052">
    <property type="entry name" value="CS_dom"/>
</dbReference>
<dbReference type="EMBL" id="GANP01000726">
    <property type="protein sequence ID" value="JAB83742.1"/>
    <property type="molecule type" value="mRNA"/>
</dbReference>
<dbReference type="PANTHER" id="PTHR21664:SF1">
    <property type="entry name" value="NUDC DOMAIN-CONTAINING PROTEIN 1"/>
    <property type="match status" value="1"/>
</dbReference>
<reference evidence="7" key="1">
    <citation type="journal article" date="2015" name="Sci. Rep.">
        <title>Tissue- and time-dependent transcription in Ixodes ricinus salivary glands and midguts when blood feeding on the vertebrate host.</title>
        <authorList>
            <person name="Kotsyfakis M."/>
            <person name="Schwarz A."/>
            <person name="Erhart J."/>
            <person name="Ribeiro J.M."/>
        </authorList>
    </citation>
    <scope>NUCLEOTIDE SEQUENCE</scope>
    <source>
        <tissue evidence="7">Salivary gland and midgut</tissue>
    </source>
</reference>
<proteinExistence type="evidence at transcript level"/>
<evidence type="ECO:0000256" key="2">
    <source>
        <dbReference type="ARBA" id="ARBA00004496"/>
    </source>
</evidence>
<evidence type="ECO:0000256" key="5">
    <source>
        <dbReference type="ARBA" id="ARBA00023242"/>
    </source>
</evidence>
<name>V5I2I3_IXORI</name>